<protein>
    <submittedName>
        <fullName evidence="7">TLC domain-containing protein</fullName>
    </submittedName>
</protein>
<sequence>MGWEGKTLLNAIGSLVKRHQCVPINFLSWKDMHEDYITDMVELIKMLDIISSLLGVLGYITSSYFISIFHGTLVVLLSSAAIFSASDRGFSAANMKFQNIVLDFNAAYFVVDLLHLVAFFNGAGDLPFVLHQLATLVVLLTCRHATVHGVVTVLALLALAEATSALQNAWALGCARRRSDSSSVHARVAERACDAVSVSFYGMYSVVQGLLRPYVVFRMVFYSRGGAEGAIATWIWVSWVVVVSMAIAGSIVWVSNLWIEVQRERSRKVEQKIR</sequence>
<keyword evidence="8" id="KW-1185">Reference proteome</keyword>
<dbReference type="PANTHER" id="PTHR31766">
    <property type="entry name" value="GLABROUS1 ENHANCER-BINDING PROTEIN-LIKE 2"/>
    <property type="match status" value="1"/>
</dbReference>
<gene>
    <name evidence="7" type="ORF">D0Y65_011556</name>
</gene>
<feature type="domain" description="TLC" evidence="6">
    <location>
        <begin position="52"/>
        <end position="266"/>
    </location>
</feature>
<keyword evidence="3 5" id="KW-1133">Transmembrane helix</keyword>
<evidence type="ECO:0000259" key="6">
    <source>
        <dbReference type="SMART" id="SM00724"/>
    </source>
</evidence>
<feature type="transmembrane region" description="Helical" evidence="5">
    <location>
        <begin position="231"/>
        <end position="259"/>
    </location>
</feature>
<dbReference type="GO" id="GO:0016020">
    <property type="term" value="C:membrane"/>
    <property type="evidence" value="ECO:0007669"/>
    <property type="project" value="UniProtKB-SubCell"/>
</dbReference>
<evidence type="ECO:0000256" key="4">
    <source>
        <dbReference type="ARBA" id="ARBA00023136"/>
    </source>
</evidence>
<comment type="caution">
    <text evidence="7">The sequence shown here is derived from an EMBL/GenBank/DDBJ whole genome shotgun (WGS) entry which is preliminary data.</text>
</comment>
<evidence type="ECO:0000256" key="2">
    <source>
        <dbReference type="ARBA" id="ARBA00022692"/>
    </source>
</evidence>
<accession>A0A445KKQ4</accession>
<evidence type="ECO:0000256" key="5">
    <source>
        <dbReference type="SAM" id="Phobius"/>
    </source>
</evidence>
<dbReference type="PANTHER" id="PTHR31766:SF2">
    <property type="entry name" value="GLABROUS1 ENHANCER-BINDING PROTEIN-LIKE 2"/>
    <property type="match status" value="1"/>
</dbReference>
<name>A0A445KKQ4_GLYSO</name>
<feature type="transmembrane region" description="Helical" evidence="5">
    <location>
        <begin position="150"/>
        <end position="171"/>
    </location>
</feature>
<comment type="subcellular location">
    <subcellularLocation>
        <location evidence="1">Membrane</location>
        <topology evidence="1">Multi-pass membrane protein</topology>
    </subcellularLocation>
</comment>
<dbReference type="EMBL" id="QZWG01000005">
    <property type="protein sequence ID" value="RZC11419.1"/>
    <property type="molecule type" value="Genomic_DNA"/>
</dbReference>
<dbReference type="InterPro" id="IPR006634">
    <property type="entry name" value="TLC-dom"/>
</dbReference>
<keyword evidence="2 5" id="KW-0812">Transmembrane</keyword>
<dbReference type="SMART" id="SM00724">
    <property type="entry name" value="TLC"/>
    <property type="match status" value="1"/>
</dbReference>
<feature type="transmembrane region" description="Helical" evidence="5">
    <location>
        <begin position="64"/>
        <end position="85"/>
    </location>
</feature>
<dbReference type="Proteomes" id="UP000289340">
    <property type="component" value="Chromosome 5"/>
</dbReference>
<evidence type="ECO:0000256" key="3">
    <source>
        <dbReference type="ARBA" id="ARBA00022989"/>
    </source>
</evidence>
<reference evidence="7 8" key="1">
    <citation type="submission" date="2018-09" db="EMBL/GenBank/DDBJ databases">
        <title>A high-quality reference genome of wild soybean provides a powerful tool to mine soybean genomes.</title>
        <authorList>
            <person name="Xie M."/>
            <person name="Chung C.Y.L."/>
            <person name="Li M.-W."/>
            <person name="Wong F.-L."/>
            <person name="Chan T.-F."/>
            <person name="Lam H.-M."/>
        </authorList>
    </citation>
    <scope>NUCLEOTIDE SEQUENCE [LARGE SCALE GENOMIC DNA]</scope>
    <source>
        <strain evidence="8">cv. W05</strain>
        <tissue evidence="7">Hypocotyl of etiolated seedlings</tissue>
    </source>
</reference>
<dbReference type="InterPro" id="IPR040327">
    <property type="entry name" value="At5g14285-like"/>
</dbReference>
<evidence type="ECO:0000313" key="8">
    <source>
        <dbReference type="Proteomes" id="UP000289340"/>
    </source>
</evidence>
<feature type="transmembrane region" description="Helical" evidence="5">
    <location>
        <begin position="106"/>
        <end position="130"/>
    </location>
</feature>
<evidence type="ECO:0000313" key="7">
    <source>
        <dbReference type="EMBL" id="RZC11419.1"/>
    </source>
</evidence>
<dbReference type="AlphaFoldDB" id="A0A445KKQ4"/>
<proteinExistence type="predicted"/>
<keyword evidence="4 5" id="KW-0472">Membrane</keyword>
<organism evidence="7 8">
    <name type="scientific">Glycine soja</name>
    <name type="common">Wild soybean</name>
    <dbReference type="NCBI Taxonomy" id="3848"/>
    <lineage>
        <taxon>Eukaryota</taxon>
        <taxon>Viridiplantae</taxon>
        <taxon>Streptophyta</taxon>
        <taxon>Embryophyta</taxon>
        <taxon>Tracheophyta</taxon>
        <taxon>Spermatophyta</taxon>
        <taxon>Magnoliopsida</taxon>
        <taxon>eudicotyledons</taxon>
        <taxon>Gunneridae</taxon>
        <taxon>Pentapetalae</taxon>
        <taxon>rosids</taxon>
        <taxon>fabids</taxon>
        <taxon>Fabales</taxon>
        <taxon>Fabaceae</taxon>
        <taxon>Papilionoideae</taxon>
        <taxon>50 kb inversion clade</taxon>
        <taxon>NPAAA clade</taxon>
        <taxon>indigoferoid/millettioid clade</taxon>
        <taxon>Phaseoleae</taxon>
        <taxon>Glycine</taxon>
        <taxon>Glycine subgen. Soja</taxon>
    </lineage>
</organism>
<evidence type="ECO:0000256" key="1">
    <source>
        <dbReference type="ARBA" id="ARBA00004141"/>
    </source>
</evidence>
<feature type="transmembrane region" description="Helical" evidence="5">
    <location>
        <begin position="192"/>
        <end position="211"/>
    </location>
</feature>